<gene>
    <name evidence="2" type="ORF">GCM10025867_49970</name>
</gene>
<reference evidence="3" key="1">
    <citation type="journal article" date="2019" name="Int. J. Syst. Evol. Microbiol.">
        <title>The Global Catalogue of Microorganisms (GCM) 10K type strain sequencing project: providing services to taxonomists for standard genome sequencing and annotation.</title>
        <authorList>
            <consortium name="The Broad Institute Genomics Platform"/>
            <consortium name="The Broad Institute Genome Sequencing Center for Infectious Disease"/>
            <person name="Wu L."/>
            <person name="Ma J."/>
        </authorList>
    </citation>
    <scope>NUCLEOTIDE SEQUENCE [LARGE SCALE GENOMIC DNA]</scope>
    <source>
        <strain evidence="3">NBRC 108728</strain>
    </source>
</reference>
<dbReference type="Proteomes" id="UP001321486">
    <property type="component" value="Plasmid pNBRC108728a"/>
</dbReference>
<feature type="domain" description="GmrSD restriction endonucleases N-terminal" evidence="1">
    <location>
        <begin position="25"/>
        <end position="179"/>
    </location>
</feature>
<dbReference type="RefSeq" id="WP_286347038.1">
    <property type="nucleotide sequence ID" value="NZ_AP027733.1"/>
</dbReference>
<protein>
    <recommendedName>
        <fullName evidence="1">GmrSD restriction endonucleases N-terminal domain-containing protein</fullName>
    </recommendedName>
</protein>
<accession>A0ABM8GWB7</accession>
<dbReference type="PANTHER" id="PTHR39639">
    <property type="entry name" value="CHROMOSOME 16, WHOLE GENOME SHOTGUN SEQUENCE"/>
    <property type="match status" value="1"/>
</dbReference>
<evidence type="ECO:0000313" key="3">
    <source>
        <dbReference type="Proteomes" id="UP001321486"/>
    </source>
</evidence>
<dbReference type="Pfam" id="PF03235">
    <property type="entry name" value="GmrSD_N"/>
    <property type="match status" value="1"/>
</dbReference>
<evidence type="ECO:0000313" key="2">
    <source>
        <dbReference type="EMBL" id="BDZ52756.1"/>
    </source>
</evidence>
<keyword evidence="2" id="KW-0614">Plasmid</keyword>
<name>A0ABM8GWB7_9MICO</name>
<dbReference type="PANTHER" id="PTHR39639:SF1">
    <property type="entry name" value="DUF262 DOMAIN-CONTAINING PROTEIN"/>
    <property type="match status" value="1"/>
</dbReference>
<evidence type="ECO:0000259" key="1">
    <source>
        <dbReference type="Pfam" id="PF03235"/>
    </source>
</evidence>
<dbReference type="InterPro" id="IPR004919">
    <property type="entry name" value="GmrSD_N"/>
</dbReference>
<organism evidence="2 3">
    <name type="scientific">Frondihabitans sucicola</name>
    <dbReference type="NCBI Taxonomy" id="1268041"/>
    <lineage>
        <taxon>Bacteria</taxon>
        <taxon>Bacillati</taxon>
        <taxon>Actinomycetota</taxon>
        <taxon>Actinomycetes</taxon>
        <taxon>Micrococcales</taxon>
        <taxon>Microbacteriaceae</taxon>
        <taxon>Frondihabitans</taxon>
    </lineage>
</organism>
<proteinExistence type="predicted"/>
<dbReference type="EMBL" id="AP027733">
    <property type="protein sequence ID" value="BDZ52756.1"/>
    <property type="molecule type" value="Genomic_DNA"/>
</dbReference>
<sequence>MTLQTEAPLEALALNIYNRPIEGLLRDVALGRTDLNPAYQRGSVWSEDQRRGLVKSFIVGLPVPALIINARWNADFADGGEYEYAVIDGKQRLEALAAFFDDNLSIPASWLPPQDVVTTIDTPDGAYVTYSGLSARRASRFKLAWAIPTVEAQLTTIREEAAMFQLVNTGGTPQTQTDLDRAAAVAQEA</sequence>
<geneLocation type="plasmid" evidence="2 3">
    <name>pNBRC108728a</name>
</geneLocation>
<keyword evidence="3" id="KW-1185">Reference proteome</keyword>